<dbReference type="AlphaFoldDB" id="A0A1S6J2G2"/>
<dbReference type="EMBL" id="CP019724">
    <property type="protein sequence ID" value="AQS65931.1"/>
    <property type="molecule type" value="Genomic_DNA"/>
</dbReference>
<dbReference type="KEGG" id="spac:B1H29_02360"/>
<reference evidence="1 2" key="1">
    <citation type="submission" date="2017-02" db="EMBL/GenBank/DDBJ databases">
        <title>Streptomyces pactum ACT12 Genome sequencing and assembly.</title>
        <authorList>
            <person name="Xue Q."/>
            <person name="Yan X."/>
            <person name="Jia L."/>
            <person name="Yan H."/>
        </authorList>
    </citation>
    <scope>NUCLEOTIDE SEQUENCE [LARGE SCALE GENOMIC DNA]</scope>
    <source>
        <strain evidence="1 2">ACT12</strain>
    </source>
</reference>
<dbReference type="Proteomes" id="UP000189443">
    <property type="component" value="Chromosome"/>
</dbReference>
<dbReference type="Gene3D" id="3.20.20.140">
    <property type="entry name" value="Metal-dependent hydrolases"/>
    <property type="match status" value="1"/>
</dbReference>
<accession>A0A1S6J2G2</accession>
<gene>
    <name evidence="1" type="ORF">B1H29_02360</name>
</gene>
<organism evidence="1 2">
    <name type="scientific">Streptomyces pactum</name>
    <dbReference type="NCBI Taxonomy" id="68249"/>
    <lineage>
        <taxon>Bacteria</taxon>
        <taxon>Bacillati</taxon>
        <taxon>Actinomycetota</taxon>
        <taxon>Actinomycetes</taxon>
        <taxon>Kitasatosporales</taxon>
        <taxon>Streptomycetaceae</taxon>
        <taxon>Streptomyces</taxon>
    </lineage>
</organism>
<evidence type="ECO:0000313" key="1">
    <source>
        <dbReference type="EMBL" id="AQS65931.1"/>
    </source>
</evidence>
<protein>
    <submittedName>
        <fullName evidence="1">Uncharacterized protein</fullName>
    </submittedName>
</protein>
<proteinExistence type="predicted"/>
<keyword evidence="2" id="KW-1185">Reference proteome</keyword>
<dbReference type="OrthoDB" id="3173428at2"/>
<sequence>MCDRHIETVPDDTLCRFAELGVVASVQPTHCCDFTVPATEPAEVPLLLTVLDGDPTHRAASL</sequence>
<name>A0A1S6J2G2_9ACTN</name>
<evidence type="ECO:0000313" key="2">
    <source>
        <dbReference type="Proteomes" id="UP000189443"/>
    </source>
</evidence>
<dbReference type="RefSeq" id="WP_055421359.1">
    <property type="nucleotide sequence ID" value="NZ_CP019724.1"/>
</dbReference>